<dbReference type="InterPro" id="IPR003663">
    <property type="entry name" value="Sugar/inositol_transpt"/>
</dbReference>
<dbReference type="GO" id="GO:0005351">
    <property type="term" value="F:carbohydrate:proton symporter activity"/>
    <property type="evidence" value="ECO:0007669"/>
    <property type="project" value="TreeGrafter"/>
</dbReference>
<accession>A0A4Q2V727</accession>
<dbReference type="EMBL" id="MQTW01000459">
    <property type="protein sequence ID" value="RYC80013.1"/>
    <property type="molecule type" value="Genomic_DNA"/>
</dbReference>
<dbReference type="PROSITE" id="PS50850">
    <property type="entry name" value="MFS"/>
    <property type="match status" value="1"/>
</dbReference>
<name>A0A4Q2V727_FUSOX</name>
<dbReference type="FunFam" id="1.20.1250.20:FF:000134">
    <property type="entry name" value="MFS sugar transporter protein"/>
    <property type="match status" value="1"/>
</dbReference>
<feature type="transmembrane region" description="Helical" evidence="8">
    <location>
        <begin position="363"/>
        <end position="384"/>
    </location>
</feature>
<dbReference type="Pfam" id="PF00083">
    <property type="entry name" value="Sugar_tr"/>
    <property type="match status" value="1"/>
</dbReference>
<evidence type="ECO:0000313" key="11">
    <source>
        <dbReference type="Proteomes" id="UP000290540"/>
    </source>
</evidence>
<dbReference type="GO" id="GO:0016020">
    <property type="term" value="C:membrane"/>
    <property type="evidence" value="ECO:0007669"/>
    <property type="project" value="UniProtKB-SubCell"/>
</dbReference>
<evidence type="ECO:0000256" key="8">
    <source>
        <dbReference type="SAM" id="Phobius"/>
    </source>
</evidence>
<feature type="transmembrane region" description="Helical" evidence="8">
    <location>
        <begin position="106"/>
        <end position="130"/>
    </location>
</feature>
<gene>
    <name evidence="10" type="ORF">BFJ63_vAg17103</name>
</gene>
<dbReference type="PANTHER" id="PTHR48022">
    <property type="entry name" value="PLASTIDIC GLUCOSE TRANSPORTER 4"/>
    <property type="match status" value="1"/>
</dbReference>
<dbReference type="InterPro" id="IPR005829">
    <property type="entry name" value="Sugar_transporter_CS"/>
</dbReference>
<feature type="transmembrane region" description="Helical" evidence="8">
    <location>
        <begin position="53"/>
        <end position="70"/>
    </location>
</feature>
<dbReference type="InterPro" id="IPR036259">
    <property type="entry name" value="MFS_trans_sf"/>
</dbReference>
<evidence type="ECO:0000256" key="3">
    <source>
        <dbReference type="ARBA" id="ARBA00022448"/>
    </source>
</evidence>
<evidence type="ECO:0000256" key="1">
    <source>
        <dbReference type="ARBA" id="ARBA00004141"/>
    </source>
</evidence>
<dbReference type="AlphaFoldDB" id="A0A4Q2V727"/>
<keyword evidence="4 8" id="KW-0812">Transmembrane</keyword>
<feature type="transmembrane region" description="Helical" evidence="8">
    <location>
        <begin position="172"/>
        <end position="193"/>
    </location>
</feature>
<keyword evidence="3 7" id="KW-0813">Transport</keyword>
<evidence type="ECO:0000256" key="6">
    <source>
        <dbReference type="ARBA" id="ARBA00023136"/>
    </source>
</evidence>
<dbReference type="PROSITE" id="PS00217">
    <property type="entry name" value="SUGAR_TRANSPORT_2"/>
    <property type="match status" value="1"/>
</dbReference>
<dbReference type="SUPFAM" id="SSF103473">
    <property type="entry name" value="MFS general substrate transporter"/>
    <property type="match status" value="1"/>
</dbReference>
<dbReference type="PRINTS" id="PR00171">
    <property type="entry name" value="SUGRTRNSPORT"/>
</dbReference>
<feature type="transmembrane region" description="Helical" evidence="8">
    <location>
        <begin position="137"/>
        <end position="160"/>
    </location>
</feature>
<dbReference type="NCBIfam" id="TIGR00879">
    <property type="entry name" value="SP"/>
    <property type="match status" value="1"/>
</dbReference>
<comment type="subcellular location">
    <subcellularLocation>
        <location evidence="1">Membrane</location>
        <topology evidence="1">Multi-pass membrane protein</topology>
    </subcellularLocation>
</comment>
<evidence type="ECO:0000256" key="2">
    <source>
        <dbReference type="ARBA" id="ARBA00010992"/>
    </source>
</evidence>
<feature type="transmembrane region" description="Helical" evidence="8">
    <location>
        <begin position="12"/>
        <end position="33"/>
    </location>
</feature>
<dbReference type="Gene3D" id="1.20.1250.20">
    <property type="entry name" value="MFS general substrate transporter like domains"/>
    <property type="match status" value="1"/>
</dbReference>
<evidence type="ECO:0000256" key="7">
    <source>
        <dbReference type="RuleBase" id="RU003346"/>
    </source>
</evidence>
<comment type="caution">
    <text evidence="10">The sequence shown here is derived from an EMBL/GenBank/DDBJ whole genome shotgun (WGS) entry which is preliminary data.</text>
</comment>
<evidence type="ECO:0000313" key="10">
    <source>
        <dbReference type="EMBL" id="RYC80013.1"/>
    </source>
</evidence>
<proteinExistence type="inferred from homology"/>
<organism evidence="10 11">
    <name type="scientific">Fusarium oxysporum f. sp. narcissi</name>
    <dbReference type="NCBI Taxonomy" id="451672"/>
    <lineage>
        <taxon>Eukaryota</taxon>
        <taxon>Fungi</taxon>
        <taxon>Dikarya</taxon>
        <taxon>Ascomycota</taxon>
        <taxon>Pezizomycotina</taxon>
        <taxon>Sordariomycetes</taxon>
        <taxon>Hypocreomycetidae</taxon>
        <taxon>Hypocreales</taxon>
        <taxon>Nectriaceae</taxon>
        <taxon>Fusarium</taxon>
        <taxon>Fusarium oxysporum species complex</taxon>
    </lineage>
</organism>
<feature type="transmembrane region" description="Helical" evidence="8">
    <location>
        <begin position="429"/>
        <end position="448"/>
    </location>
</feature>
<comment type="similarity">
    <text evidence="2 7">Belongs to the major facilitator superfamily. Sugar transporter (TC 2.A.1.1) family.</text>
</comment>
<protein>
    <recommendedName>
        <fullName evidence="9">Major facilitator superfamily (MFS) profile domain-containing protein</fullName>
    </recommendedName>
</protein>
<feature type="domain" description="Major facilitator superfamily (MFS) profile" evidence="9">
    <location>
        <begin position="14"/>
        <end position="452"/>
    </location>
</feature>
<reference evidence="10 11" key="1">
    <citation type="submission" date="2016-12" db="EMBL/GenBank/DDBJ databases">
        <title>Draft genome sequence of Fusarium oxysporum causing rot on Narcissus.</title>
        <authorList>
            <person name="Armitage A.D."/>
            <person name="Taylor A."/>
            <person name="Clarkson J.P."/>
            <person name="Harrison R.J."/>
            <person name="Jackson A.C."/>
        </authorList>
    </citation>
    <scope>NUCLEOTIDE SEQUENCE [LARGE SCALE GENOMIC DNA]</scope>
    <source>
        <strain evidence="10 11">N139</strain>
    </source>
</reference>
<dbReference type="InterPro" id="IPR020846">
    <property type="entry name" value="MFS_dom"/>
</dbReference>
<dbReference type="Proteomes" id="UP000290540">
    <property type="component" value="Unassembled WGS sequence"/>
</dbReference>
<dbReference type="PANTHER" id="PTHR48022:SF20">
    <property type="entry name" value="MAJOR FACILITATOR SUPERFAMILY (MFS) PROFILE DOMAIN-CONTAINING PROTEIN-RELATED"/>
    <property type="match status" value="1"/>
</dbReference>
<feature type="transmembrane region" description="Helical" evidence="8">
    <location>
        <begin position="259"/>
        <end position="283"/>
    </location>
</feature>
<feature type="transmembrane region" description="Helical" evidence="8">
    <location>
        <begin position="82"/>
        <end position="100"/>
    </location>
</feature>
<evidence type="ECO:0000259" key="9">
    <source>
        <dbReference type="PROSITE" id="PS50850"/>
    </source>
</evidence>
<sequence length="480" mass="51762">MFGHKTHHRRTLLVASHVSLAGLLYGLDTGSIGPITSMPQFSESIGSLTSTQQGVYVACILLSAAVSSMSSGHVSDAISRRYGILTGAILGVIGTVLSAASPAFSALVVARLVSGVGFGQCIAVSTVYLVELSPKSIRGVAACMLQLYVVLGITVGYFIAYGSQTIPGSLAWRVPFIIQACVAVILAGGIFFIPSSPRWLLQKGRRDEASAVLHRYRGGDQKVQQEISEVESSLEKNKPNDEAGFRVAFRKRYIGRTMLGIFLMSFQQLTGIDVVLYYAPIIFQQAGISSTRSTFLASGVIGIVMLVSTIPAQIWIDRWGRKRPLIYGGIAMSVCFISIGSLYARFGLRDGNEVKLQSTAAQWVVIVLAYVFVANFSWSWAVVGKIYSCEIIPTPIRAKVASLELVANWLFNFGVTMSAPAFLRSSPSGPYFLYGFATLVAVVVCMVMPETKGKSLEEIENDFEKAATTKAPLPTKTVTT</sequence>
<evidence type="ECO:0000256" key="4">
    <source>
        <dbReference type="ARBA" id="ARBA00022692"/>
    </source>
</evidence>
<feature type="transmembrane region" description="Helical" evidence="8">
    <location>
        <begin position="325"/>
        <end position="343"/>
    </location>
</feature>
<keyword evidence="5 8" id="KW-1133">Transmembrane helix</keyword>
<feature type="transmembrane region" description="Helical" evidence="8">
    <location>
        <begin position="405"/>
        <end position="423"/>
    </location>
</feature>
<evidence type="ECO:0000256" key="5">
    <source>
        <dbReference type="ARBA" id="ARBA00022989"/>
    </source>
</evidence>
<feature type="transmembrane region" description="Helical" evidence="8">
    <location>
        <begin position="295"/>
        <end position="316"/>
    </location>
</feature>
<dbReference type="InterPro" id="IPR005828">
    <property type="entry name" value="MFS_sugar_transport-like"/>
</dbReference>
<keyword evidence="6 8" id="KW-0472">Membrane</keyword>
<dbReference type="InterPro" id="IPR050360">
    <property type="entry name" value="MFS_Sugar_Transporters"/>
</dbReference>